<proteinExistence type="predicted"/>
<evidence type="ECO:0008006" key="3">
    <source>
        <dbReference type="Google" id="ProtNLM"/>
    </source>
</evidence>
<organism evidence="2">
    <name type="scientific">uncultured Sphingopyxis sp</name>
    <dbReference type="NCBI Taxonomy" id="310581"/>
    <lineage>
        <taxon>Bacteria</taxon>
        <taxon>Pseudomonadati</taxon>
        <taxon>Pseudomonadota</taxon>
        <taxon>Alphaproteobacteria</taxon>
        <taxon>Sphingomonadales</taxon>
        <taxon>Sphingomonadaceae</taxon>
        <taxon>Sphingopyxis</taxon>
        <taxon>environmental samples</taxon>
    </lineage>
</organism>
<protein>
    <recommendedName>
        <fullName evidence="3">Secreted protein</fullName>
    </recommendedName>
</protein>
<dbReference type="RefSeq" id="WP_295324128.1">
    <property type="nucleotide sequence ID" value="NZ_LT598653.1"/>
</dbReference>
<accession>A0A1Y5PTJ1</accession>
<feature type="chain" id="PRO_5012215654" description="Secreted protein" evidence="1">
    <location>
        <begin position="23"/>
        <end position="179"/>
    </location>
</feature>
<feature type="signal peptide" evidence="1">
    <location>
        <begin position="1"/>
        <end position="22"/>
    </location>
</feature>
<dbReference type="AlphaFoldDB" id="A0A1Y5PTJ1"/>
<dbReference type="KEGG" id="sphu:SPPYR_0896"/>
<sequence length="179" mass="18696">MIKALMAGAALTLAVLPGAVAAQEGEALDCVVASISGDAKDSIGEAMAGGGDEAMREALFKDLAGITDACVTRHGISAEQKGSYFDYSLARISREWLANDIAKLDLSPGVVDKALDFGPAGANPDLSSEMSEEQIMKIVQAYIEAGVDIEKVDGATWVKVGAYAAATSIYWNKRKLLAP</sequence>
<evidence type="ECO:0000313" key="2">
    <source>
        <dbReference type="EMBL" id="SBV32016.1"/>
    </source>
</evidence>
<gene>
    <name evidence="2" type="ORF">SPPYR_0896</name>
</gene>
<dbReference type="EMBL" id="LT598653">
    <property type="protein sequence ID" value="SBV32016.1"/>
    <property type="molecule type" value="Genomic_DNA"/>
</dbReference>
<evidence type="ECO:0000256" key="1">
    <source>
        <dbReference type="SAM" id="SignalP"/>
    </source>
</evidence>
<keyword evidence="1" id="KW-0732">Signal</keyword>
<reference evidence="2" key="1">
    <citation type="submission" date="2016-03" db="EMBL/GenBank/DDBJ databases">
        <authorList>
            <person name="Ploux O."/>
        </authorList>
    </citation>
    <scope>NUCLEOTIDE SEQUENCE</scope>
    <source>
        <strain evidence="2">UC10</strain>
    </source>
</reference>
<name>A0A1Y5PTJ1_9SPHN</name>